<dbReference type="Proteomes" id="UP000733372">
    <property type="component" value="Unassembled WGS sequence"/>
</dbReference>
<proteinExistence type="predicted"/>
<dbReference type="InterPro" id="IPR051610">
    <property type="entry name" value="GPI/OXD"/>
</dbReference>
<evidence type="ECO:0000259" key="2">
    <source>
        <dbReference type="Pfam" id="PF07883"/>
    </source>
</evidence>
<reference evidence="3" key="1">
    <citation type="submission" date="2021-02" db="EMBL/GenBank/DDBJ databases">
        <title>Infant gut strain persistence is associated with maternal origin, phylogeny, and functional potential including surface adhesion and iron acquisition.</title>
        <authorList>
            <person name="Lou Y.C."/>
        </authorList>
    </citation>
    <scope>NUCLEOTIDE SEQUENCE</scope>
    <source>
        <strain evidence="3">L3_101_367G1_dasL3_101_367G1_metabat.metabat.26</strain>
    </source>
</reference>
<name>A0A943IPX8_9FIRM</name>
<accession>A0A943IPX8</accession>
<dbReference type="SUPFAM" id="SSF51182">
    <property type="entry name" value="RmlC-like cupins"/>
    <property type="match status" value="1"/>
</dbReference>
<dbReference type="EMBL" id="JAGZAM010000004">
    <property type="protein sequence ID" value="MBS5687151.1"/>
    <property type="molecule type" value="Genomic_DNA"/>
</dbReference>
<sequence length="117" mass="12377">MENYTKTNIGGEARVELHEKLGLTGAEVSINQLPAGAGVPFVHAHRNNEEIYGIIAGKGKAVIDGKEIALTAGDWLKVAPAAKRQFSAAGDEGITYICIQVKEHSLGGFTAEDAVIF</sequence>
<dbReference type="AlphaFoldDB" id="A0A943IPX8"/>
<dbReference type="PANTHER" id="PTHR35848">
    <property type="entry name" value="OXALATE-BINDING PROTEIN"/>
    <property type="match status" value="1"/>
</dbReference>
<keyword evidence="1" id="KW-0479">Metal-binding</keyword>
<dbReference type="Pfam" id="PF07883">
    <property type="entry name" value="Cupin_2"/>
    <property type="match status" value="1"/>
</dbReference>
<dbReference type="PANTHER" id="PTHR35848:SF6">
    <property type="entry name" value="CUPIN TYPE-2 DOMAIN-CONTAINING PROTEIN"/>
    <property type="match status" value="1"/>
</dbReference>
<dbReference type="Gene3D" id="2.60.120.10">
    <property type="entry name" value="Jelly Rolls"/>
    <property type="match status" value="1"/>
</dbReference>
<comment type="caution">
    <text evidence="3">The sequence shown here is derived from an EMBL/GenBank/DDBJ whole genome shotgun (WGS) entry which is preliminary data.</text>
</comment>
<dbReference type="GO" id="GO:0046872">
    <property type="term" value="F:metal ion binding"/>
    <property type="evidence" value="ECO:0007669"/>
    <property type="project" value="UniProtKB-KW"/>
</dbReference>
<protein>
    <submittedName>
        <fullName evidence="3">Cupin domain-containing protein</fullName>
    </submittedName>
</protein>
<dbReference type="RefSeq" id="WP_435143027.1">
    <property type="nucleotide sequence ID" value="NZ_CP170812.1"/>
</dbReference>
<evidence type="ECO:0000313" key="4">
    <source>
        <dbReference type="Proteomes" id="UP000733372"/>
    </source>
</evidence>
<dbReference type="InterPro" id="IPR011051">
    <property type="entry name" value="RmlC_Cupin_sf"/>
</dbReference>
<organism evidence="3 4">
    <name type="scientific">Faecalibacterium prausnitzii</name>
    <dbReference type="NCBI Taxonomy" id="853"/>
    <lineage>
        <taxon>Bacteria</taxon>
        <taxon>Bacillati</taxon>
        <taxon>Bacillota</taxon>
        <taxon>Clostridia</taxon>
        <taxon>Eubacteriales</taxon>
        <taxon>Oscillospiraceae</taxon>
        <taxon>Faecalibacterium</taxon>
    </lineage>
</organism>
<dbReference type="InterPro" id="IPR014710">
    <property type="entry name" value="RmlC-like_jellyroll"/>
</dbReference>
<evidence type="ECO:0000313" key="3">
    <source>
        <dbReference type="EMBL" id="MBS5687151.1"/>
    </source>
</evidence>
<evidence type="ECO:0000256" key="1">
    <source>
        <dbReference type="ARBA" id="ARBA00022723"/>
    </source>
</evidence>
<feature type="domain" description="Cupin type-2" evidence="2">
    <location>
        <begin position="33"/>
        <end position="99"/>
    </location>
</feature>
<gene>
    <name evidence="3" type="ORF">KHW66_03525</name>
</gene>
<dbReference type="CDD" id="cd06985">
    <property type="entry name" value="cupin_BF4112"/>
    <property type="match status" value="1"/>
</dbReference>
<dbReference type="InterPro" id="IPR013096">
    <property type="entry name" value="Cupin_2"/>
</dbReference>